<keyword evidence="1" id="KW-1133">Transmembrane helix</keyword>
<feature type="transmembrane region" description="Helical" evidence="1">
    <location>
        <begin position="34"/>
        <end position="60"/>
    </location>
</feature>
<keyword evidence="3" id="KW-1185">Reference proteome</keyword>
<sequence length="62" mass="6921">MLWGVLFGSFGLGFFIYGKKQRMIVPLVCGLALMVFPYFVSSTLPLVIIGLALIVTPYFARF</sequence>
<evidence type="ECO:0000256" key="1">
    <source>
        <dbReference type="SAM" id="Phobius"/>
    </source>
</evidence>
<name>A0ABN1INM9_9GAMM</name>
<dbReference type="Proteomes" id="UP001501523">
    <property type="component" value="Unassembled WGS sequence"/>
</dbReference>
<proteinExistence type="predicted"/>
<dbReference type="EMBL" id="BAAAEU010000020">
    <property type="protein sequence ID" value="GAA0718200.1"/>
    <property type="molecule type" value="Genomic_DNA"/>
</dbReference>
<gene>
    <name evidence="2" type="ORF">GCM10009105_25690</name>
</gene>
<keyword evidence="1" id="KW-0472">Membrane</keyword>
<evidence type="ECO:0008006" key="4">
    <source>
        <dbReference type="Google" id="ProtNLM"/>
    </source>
</evidence>
<evidence type="ECO:0000313" key="2">
    <source>
        <dbReference type="EMBL" id="GAA0718200.1"/>
    </source>
</evidence>
<organism evidence="2 3">
    <name type="scientific">Dokdonella soli</name>
    <dbReference type="NCBI Taxonomy" id="529810"/>
    <lineage>
        <taxon>Bacteria</taxon>
        <taxon>Pseudomonadati</taxon>
        <taxon>Pseudomonadota</taxon>
        <taxon>Gammaproteobacteria</taxon>
        <taxon>Lysobacterales</taxon>
        <taxon>Rhodanobacteraceae</taxon>
        <taxon>Dokdonella</taxon>
    </lineage>
</organism>
<comment type="caution">
    <text evidence="2">The sequence shown here is derived from an EMBL/GenBank/DDBJ whole genome shotgun (WGS) entry which is preliminary data.</text>
</comment>
<protein>
    <recommendedName>
        <fullName evidence="4">Amino acid transport protein</fullName>
    </recommendedName>
</protein>
<keyword evidence="1" id="KW-0812">Transmembrane</keyword>
<reference evidence="2 3" key="1">
    <citation type="journal article" date="2019" name="Int. J. Syst. Evol. Microbiol.">
        <title>The Global Catalogue of Microorganisms (GCM) 10K type strain sequencing project: providing services to taxonomists for standard genome sequencing and annotation.</title>
        <authorList>
            <consortium name="The Broad Institute Genomics Platform"/>
            <consortium name="The Broad Institute Genome Sequencing Center for Infectious Disease"/>
            <person name="Wu L."/>
            <person name="Ma J."/>
        </authorList>
    </citation>
    <scope>NUCLEOTIDE SEQUENCE [LARGE SCALE GENOMIC DNA]</scope>
    <source>
        <strain evidence="2 3">JCM 15421</strain>
    </source>
</reference>
<evidence type="ECO:0000313" key="3">
    <source>
        <dbReference type="Proteomes" id="UP001501523"/>
    </source>
</evidence>
<accession>A0ABN1INM9</accession>